<dbReference type="KEGG" id="vg:26628401"/>
<evidence type="ECO:0000313" key="1">
    <source>
        <dbReference type="EMBL" id="AJT60916.1"/>
    </source>
</evidence>
<sequence length="117" mass="13890">MTLAELAVEHPYYCADSNYHSNESGGVFETMTEFLDEFEDADVDYNLVFRWDVKPNLSEDCETPLDTYYAEIFIMHQRKGIFAPFFIRSITEDEVPRFVEYLKVHQKTMKQLWQPLC</sequence>
<name>A0A0D4DAP0_9CAUD</name>
<reference evidence="1 2" key="1">
    <citation type="journal article" date="2016" name="Genom Data">
        <title>Complete genome sequence of a giant Vibrio phage ValKK3 infecting Vibrio alginolyticus.</title>
        <authorList>
            <person name="Lal T.M."/>
            <person name="Sano M."/>
            <person name="Hatai K."/>
            <person name="Ransangan J."/>
        </authorList>
    </citation>
    <scope>NUCLEOTIDE SEQUENCE [LARGE SCALE GENOMIC DNA]</scope>
</reference>
<accession>A0A0D4DAP0</accession>
<dbReference type="EMBL" id="KP671755">
    <property type="protein sequence ID" value="AJT60916.1"/>
    <property type="molecule type" value="Genomic_DNA"/>
</dbReference>
<dbReference type="OrthoDB" id="23024at10239"/>
<dbReference type="Proteomes" id="UP000202888">
    <property type="component" value="Segment"/>
</dbReference>
<organism evidence="1 2">
    <name type="scientific">Vibrio phage ValKK3</name>
    <dbReference type="NCBI Taxonomy" id="1610855"/>
    <lineage>
        <taxon>Viruses</taxon>
        <taxon>Duplodnaviria</taxon>
        <taxon>Heunggongvirae</taxon>
        <taxon>Uroviricota</taxon>
        <taxon>Caudoviricetes</taxon>
        <taxon>Pantevenvirales</taxon>
        <taxon>Straboviridae</taxon>
        <taxon>Schizotequatrovirus</taxon>
        <taxon>Schizotequatrovirus valkk3</taxon>
    </lineage>
</organism>
<dbReference type="GeneID" id="26628401"/>
<proteinExistence type="predicted"/>
<evidence type="ECO:0000313" key="2">
    <source>
        <dbReference type="Proteomes" id="UP000202888"/>
    </source>
</evidence>
<protein>
    <submittedName>
        <fullName evidence="1">Uncharacterized protein</fullName>
    </submittedName>
</protein>
<keyword evidence="2" id="KW-1185">Reference proteome</keyword>
<dbReference type="RefSeq" id="YP_009201178.1">
    <property type="nucleotide sequence ID" value="NC_028829.1"/>
</dbReference>